<dbReference type="PROSITE" id="PS50883">
    <property type="entry name" value="EAL"/>
    <property type="match status" value="1"/>
</dbReference>
<dbReference type="CDD" id="cd01948">
    <property type="entry name" value="EAL"/>
    <property type="match status" value="1"/>
</dbReference>
<feature type="region of interest" description="Disordered" evidence="1">
    <location>
        <begin position="132"/>
        <end position="182"/>
    </location>
</feature>
<dbReference type="AlphaFoldDB" id="A0A1H7TVB1"/>
<dbReference type="InterPro" id="IPR001633">
    <property type="entry name" value="EAL_dom"/>
</dbReference>
<dbReference type="EMBL" id="FOAJ01000016">
    <property type="protein sequence ID" value="SEL88469.1"/>
    <property type="molecule type" value="Genomic_DNA"/>
</dbReference>
<dbReference type="OrthoDB" id="9057519at2"/>
<organism evidence="5 6">
    <name type="scientific">Paraburkholderia caballeronis</name>
    <dbReference type="NCBI Taxonomy" id="416943"/>
    <lineage>
        <taxon>Bacteria</taxon>
        <taxon>Pseudomonadati</taxon>
        <taxon>Pseudomonadota</taxon>
        <taxon>Betaproteobacteria</taxon>
        <taxon>Burkholderiales</taxon>
        <taxon>Burkholderiaceae</taxon>
        <taxon>Paraburkholderia</taxon>
    </lineage>
</organism>
<evidence type="ECO:0000256" key="1">
    <source>
        <dbReference type="SAM" id="MobiDB-lite"/>
    </source>
</evidence>
<evidence type="ECO:0000313" key="6">
    <source>
        <dbReference type="Proteomes" id="UP000199120"/>
    </source>
</evidence>
<dbReference type="Pfam" id="PF00563">
    <property type="entry name" value="EAL"/>
    <property type="match status" value="1"/>
</dbReference>
<dbReference type="SMART" id="SM00052">
    <property type="entry name" value="EAL"/>
    <property type="match status" value="1"/>
</dbReference>
<evidence type="ECO:0000256" key="3">
    <source>
        <dbReference type="SAM" id="SignalP"/>
    </source>
</evidence>
<dbReference type="Proteomes" id="UP000199120">
    <property type="component" value="Unassembled WGS sequence"/>
</dbReference>
<dbReference type="SUPFAM" id="SSF141868">
    <property type="entry name" value="EAL domain-like"/>
    <property type="match status" value="1"/>
</dbReference>
<reference evidence="6" key="1">
    <citation type="submission" date="2016-10" db="EMBL/GenBank/DDBJ databases">
        <authorList>
            <person name="Varghese N."/>
            <person name="Submissions S."/>
        </authorList>
    </citation>
    <scope>NUCLEOTIDE SEQUENCE [LARGE SCALE GENOMIC DNA]</scope>
    <source>
        <strain evidence="6">LMG 26416</strain>
    </source>
</reference>
<protein>
    <submittedName>
        <fullName evidence="5">EAL domain, c-di-GMP-specific phosphodiesterase class I (Or its enzymatically inactive variant)</fullName>
    </submittedName>
</protein>
<dbReference type="PANTHER" id="PTHR33121:SF70">
    <property type="entry name" value="SIGNALING PROTEIN YKOW"/>
    <property type="match status" value="1"/>
</dbReference>
<gene>
    <name evidence="5" type="ORF">SAMN05192542_116106</name>
</gene>
<feature type="domain" description="EAL" evidence="4">
    <location>
        <begin position="239"/>
        <end position="483"/>
    </location>
</feature>
<keyword evidence="3" id="KW-0732">Signal</keyword>
<feature type="chain" id="PRO_5030029313" evidence="3">
    <location>
        <begin position="23"/>
        <end position="497"/>
    </location>
</feature>
<dbReference type="Gene3D" id="3.20.20.450">
    <property type="entry name" value="EAL domain"/>
    <property type="match status" value="1"/>
</dbReference>
<keyword evidence="2" id="KW-0812">Transmembrane</keyword>
<dbReference type="PANTHER" id="PTHR33121">
    <property type="entry name" value="CYCLIC DI-GMP PHOSPHODIESTERASE PDEF"/>
    <property type="match status" value="1"/>
</dbReference>
<sequence length="497" mass="51571">MEANAIRMSAAALFVICQACHADPAGTQPPMFAFAAPGLEAAATSGTSYTASGCGDAIVIRLPAALGGSGGTGDIVDPAPASSGCALSLDGIDLTIPNLADTALAAASASGGDAASQQQFVAASSVITDSEADGSRFEEAPVTSATGESGYVQGEAPSDAAPPATSVQYVRQTSDDTAGTQRAGPSLLSMLASALSVRMSPHAVQNAVLALLVAVIAISLAVFVVVIAIVLRRHYFSSRAVVSRAAARGLRRKQFYLEYQPVFHVRSRQCYGAEVLLRWRDSAHGRRGADWFMAQLENDPIVAQLLRFMIETAAADLGVTEAGRSLQIIVNLPGACVADNAHAALAGQLAKSLGAQRIVLQVSCDALQHARDNVRHLQNDGVAISLCDVRSPADTVGVASGGSLRFAKLHREIMTLGDALRSQTLKGFSAWGHESGIPIIADGIEAVGQYHAAGRAQIGLAQGFFLCKALDPGRLLTFLDRLKALQSLHPASHSRSA</sequence>
<name>A0A1H7TVB1_9BURK</name>
<evidence type="ECO:0000259" key="4">
    <source>
        <dbReference type="PROSITE" id="PS50883"/>
    </source>
</evidence>
<keyword evidence="2" id="KW-0472">Membrane</keyword>
<keyword evidence="2" id="KW-1133">Transmembrane helix</keyword>
<dbReference type="InterPro" id="IPR050706">
    <property type="entry name" value="Cyclic-di-GMP_PDE-like"/>
</dbReference>
<feature type="signal peptide" evidence="3">
    <location>
        <begin position="1"/>
        <end position="22"/>
    </location>
</feature>
<keyword evidence="6" id="KW-1185">Reference proteome</keyword>
<proteinExistence type="predicted"/>
<dbReference type="InterPro" id="IPR035919">
    <property type="entry name" value="EAL_sf"/>
</dbReference>
<feature type="compositionally biased region" description="Polar residues" evidence="1">
    <location>
        <begin position="165"/>
        <end position="180"/>
    </location>
</feature>
<feature type="transmembrane region" description="Helical" evidence="2">
    <location>
        <begin position="207"/>
        <end position="231"/>
    </location>
</feature>
<dbReference type="GO" id="GO:0071111">
    <property type="term" value="F:cyclic-guanylate-specific phosphodiesterase activity"/>
    <property type="evidence" value="ECO:0007669"/>
    <property type="project" value="InterPro"/>
</dbReference>
<evidence type="ECO:0000313" key="5">
    <source>
        <dbReference type="EMBL" id="SEL88469.1"/>
    </source>
</evidence>
<evidence type="ECO:0000256" key="2">
    <source>
        <dbReference type="SAM" id="Phobius"/>
    </source>
</evidence>
<dbReference type="STRING" id="416943.SAMN05445871_4704"/>
<accession>A0A1H7TVB1</accession>